<dbReference type="GO" id="GO:0003824">
    <property type="term" value="F:catalytic activity"/>
    <property type="evidence" value="ECO:0007669"/>
    <property type="project" value="InterPro"/>
</dbReference>
<dbReference type="InterPro" id="IPR011013">
    <property type="entry name" value="Gal_mutarotase_sf_dom"/>
</dbReference>
<dbReference type="SUPFAM" id="SSF74650">
    <property type="entry name" value="Galactose mutarotase-like"/>
    <property type="match status" value="1"/>
</dbReference>
<proteinExistence type="predicted"/>
<dbReference type="GO" id="GO:0005975">
    <property type="term" value="P:carbohydrate metabolic process"/>
    <property type="evidence" value="ECO:0007669"/>
    <property type="project" value="InterPro"/>
</dbReference>
<dbReference type="AlphaFoldDB" id="X2LBN3"/>
<evidence type="ECO:0008006" key="2">
    <source>
        <dbReference type="Google" id="ProtNLM"/>
    </source>
</evidence>
<name>X2LBN3_9BACT</name>
<sequence>MPSFRQTTVSGLPAILLCGEELEVVAVPSVGMKLTNLRRPRGREWLWRNDQLPLAPPRPETSFVEGGDSGGWDECFPTVSPSPVPGAPPGTPPLPDHGELWSAPWTSSVYGHAGGVTLAASATGRVLPYEFHRELTVDPHEPLLRMRYRVRNPGSSPFPWIWCAHPLLNVQPGSSLELPTMHQATLDSVHNVPEIERGDIVGWPDALGGEGGRFVFPEEGAWAVKLFGDVGSSGRMILTDPRRGERLELRVRPEEVPQVGIWINTRGWAPPGRRPYYNLGLEPAIGAPDSLEEAVRDWKTAQTLAPGEERSWGLEVRLLEAMSG</sequence>
<dbReference type="EMBL" id="KF796606">
    <property type="protein sequence ID" value="AHN97950.1"/>
    <property type="molecule type" value="Genomic_DNA"/>
</dbReference>
<accession>X2LBN3</accession>
<dbReference type="GO" id="GO:0030246">
    <property type="term" value="F:carbohydrate binding"/>
    <property type="evidence" value="ECO:0007669"/>
    <property type="project" value="InterPro"/>
</dbReference>
<dbReference type="InterPro" id="IPR014718">
    <property type="entry name" value="GH-type_carb-bd"/>
</dbReference>
<evidence type="ECO:0000313" key="1">
    <source>
        <dbReference type="EMBL" id="AHN97950.1"/>
    </source>
</evidence>
<reference evidence="1" key="1">
    <citation type="submission" date="2013-10" db="EMBL/GenBank/DDBJ databases">
        <title>Functional metagenomics reveals novel beta-galactosidases not predictable from gene sequences.</title>
        <authorList>
            <person name="Cheng J."/>
            <person name="Engel K."/>
            <person name="Romantsov T."/>
            <person name="Neufeld J.D."/>
            <person name="Rose D.R."/>
            <person name="Charles T.C."/>
        </authorList>
    </citation>
    <scope>NUCLEOTIDE SEQUENCE</scope>
</reference>
<organism evidence="1">
    <name type="scientific">uncultured bacterium lac160</name>
    <dbReference type="NCBI Taxonomy" id="1447241"/>
    <lineage>
        <taxon>Bacteria</taxon>
        <taxon>environmental samples</taxon>
    </lineage>
</organism>
<dbReference type="Gene3D" id="2.70.98.10">
    <property type="match status" value="1"/>
</dbReference>
<protein>
    <recommendedName>
        <fullName evidence="2">Galactose mutarotase</fullName>
    </recommendedName>
</protein>